<gene>
    <name evidence="2" type="ORF">BMF94_2547</name>
</gene>
<feature type="compositionally biased region" description="Pro residues" evidence="1">
    <location>
        <begin position="294"/>
        <end position="306"/>
    </location>
</feature>
<feature type="region of interest" description="Disordered" evidence="1">
    <location>
        <begin position="86"/>
        <end position="135"/>
    </location>
</feature>
<proteinExistence type="predicted"/>
<feature type="compositionally biased region" description="Low complexity" evidence="1">
    <location>
        <begin position="1357"/>
        <end position="1368"/>
    </location>
</feature>
<protein>
    <submittedName>
        <fullName evidence="2">Uncharacterized protein</fullName>
    </submittedName>
</protein>
<dbReference type="Proteomes" id="UP000237144">
    <property type="component" value="Unassembled WGS sequence"/>
</dbReference>
<organism evidence="2 3">
    <name type="scientific">Rhodotorula taiwanensis</name>
    <dbReference type="NCBI Taxonomy" id="741276"/>
    <lineage>
        <taxon>Eukaryota</taxon>
        <taxon>Fungi</taxon>
        <taxon>Dikarya</taxon>
        <taxon>Basidiomycota</taxon>
        <taxon>Pucciniomycotina</taxon>
        <taxon>Microbotryomycetes</taxon>
        <taxon>Sporidiobolales</taxon>
        <taxon>Sporidiobolaceae</taxon>
        <taxon>Rhodotorula</taxon>
    </lineage>
</organism>
<keyword evidence="3" id="KW-1185">Reference proteome</keyword>
<feature type="region of interest" description="Disordered" evidence="1">
    <location>
        <begin position="235"/>
        <end position="315"/>
    </location>
</feature>
<feature type="compositionally biased region" description="Low complexity" evidence="1">
    <location>
        <begin position="872"/>
        <end position="887"/>
    </location>
</feature>
<feature type="compositionally biased region" description="Low complexity" evidence="1">
    <location>
        <begin position="565"/>
        <end position="575"/>
    </location>
</feature>
<feature type="compositionally biased region" description="Low complexity" evidence="1">
    <location>
        <begin position="726"/>
        <end position="738"/>
    </location>
</feature>
<dbReference type="OrthoDB" id="5593376at2759"/>
<evidence type="ECO:0000313" key="2">
    <source>
        <dbReference type="EMBL" id="POY74353.1"/>
    </source>
</evidence>
<feature type="region of interest" description="Disordered" evidence="1">
    <location>
        <begin position="960"/>
        <end position="980"/>
    </location>
</feature>
<feature type="compositionally biased region" description="Polar residues" evidence="1">
    <location>
        <begin position="86"/>
        <end position="102"/>
    </location>
</feature>
<feature type="region of interest" description="Disordered" evidence="1">
    <location>
        <begin position="1253"/>
        <end position="1298"/>
    </location>
</feature>
<feature type="compositionally biased region" description="Low complexity" evidence="1">
    <location>
        <begin position="920"/>
        <end position="944"/>
    </location>
</feature>
<feature type="compositionally biased region" description="Low complexity" evidence="1">
    <location>
        <begin position="244"/>
        <end position="261"/>
    </location>
</feature>
<dbReference type="STRING" id="741276.A0A2S5BC68"/>
<accession>A0A2S5BC68</accession>
<feature type="compositionally biased region" description="Polar residues" evidence="1">
    <location>
        <begin position="902"/>
        <end position="914"/>
    </location>
</feature>
<sequence length="1478" mass="154480">MSNGELLYAQQPQYALQQNGAQPAASQDIGPAGGGGGGILQNQQQQALVALSQQHAHAQAVAHAQQVQHERAAAAAAAFGTALQQYPSSVPSTPLSHASPRSSPVKATPDASIGGSAGLGADAGRPISNPVQASSPFSNGIGGSVISPSGSAFSSGANEQAMAMAAEAATYGRATGMALAGATGMGGSPVKGAMLVQPQSLGGMDLDPSSYGNGSITPAAANSTNAAFMYPPPVAGAQTHQSVPPLGHAAPSHPAPSMSSAPRHHPYAHASRPALHTQVSASSIPLYLSSPSPVGGPGPATPPPYPSQDGLSNLSLGVPANATSVAPQRVHSAPAHILSLSADQLSSPIGSAEPDSQGALDQRRFLVGEANHALASGAGATMLHESASDTTLHLSTASAPSTTPAPIPPQQQQPATPAAALQASRPATMRIDTSANASNVLSTLSAPQSAPPTAMEDMRMAPVGYNEKVSAAISLLQKRLPIMGAALSTSEIESGQDEEEIWKGIEGAYDELKRIMLGRKDGRRRASLGASAKRNFTTMELESPITPITPNDHLGHAYMSTASGSGAAGAGSALSQMPAPPPLVHSLSTPDVNLAGSSAAVRQAAYAQAHAAQLHQQAQIQQAHMQAQINAEVEHRIKVDEDARQQYAEAETRARAEAAAEADAIVQHQRAEQAMREAEQYQQALVHEEQLRLARERLHQQMQEGAAPGAPQVLPNPPAPPPTPSPAASATMSQSSSQPSPPSQQTPSTELTPQPPAPQQLAPIGFGGSPSAYGQVAPTMAASSGPLLAIPTQAAPGAITPPLYSAGGSQSSSAGASTYQFTGGVDPASDQMAMQMHLTNLAAFQQQQAQQQQAQQQQAQQQQAQQQAQQQQQYQQQPQQPAPGLQQMESVDPSLTGGIAPSSVSMLANANSSAGPGPIRQSRSRAASQSGYTSSGSRSRAASGSGYQVLLESRSRAASSASSVYPAYEKDEEGDDEEDQLDLEHEIEVGGSGPAQSKLSQFSIVPPRLDQEMKARLDAIFLEYLADVCSNLDATDSKGEMIHQTLMAKKMEKLDQSADFRPFRFRIQAFTTAFAERAQASGLFDSEIPAKKIREYLWSQPYISRFNDDGKKAKSKGNHIWTIEAKKLPDRKWIFREFVRCIKGPAPSVGFVGLTWQWAPRVWDPQRSSDSIDASFMSPNLPDWLTWEDNVLSGVVPASALGENYEIEAVATFQMGDRVQQLKASTRFFVASPEETEDPAAFAMLSAAGQSEPICDAPRDTLESRPVPSREGSPITSPPAAQANLYRSPSIGSSSAFESASQSHGRFLPQFGSAGSSYAGSGLGTPGSALEASFTQLDPRQLHEREQQRFLAHLQQTDTHGSSGSDSAGAGGTSGEVQMQMQDEQPFAAAQAALHQHYSTAVMQQGLSYSGIPAEQLSFAPPPELVQNALQDAIPVDSYASLDSTMLAPSMSGGEDPFQLHVMGQQPPFATTIDPSTL</sequence>
<feature type="region of interest" description="Disordered" evidence="1">
    <location>
        <begin position="701"/>
        <end position="770"/>
    </location>
</feature>
<name>A0A2S5BC68_9BASI</name>
<evidence type="ECO:0000256" key="1">
    <source>
        <dbReference type="SAM" id="MobiDB-lite"/>
    </source>
</evidence>
<feature type="compositionally biased region" description="Acidic residues" evidence="1">
    <location>
        <begin position="970"/>
        <end position="980"/>
    </location>
</feature>
<reference evidence="2 3" key="1">
    <citation type="journal article" date="2018" name="Front. Microbiol.">
        <title>Prospects for Fungal Bioremediation of Acidic Radioactive Waste Sites: Characterization and Genome Sequence of Rhodotorula taiwanensis MD1149.</title>
        <authorList>
            <person name="Tkavc R."/>
            <person name="Matrosova V.Y."/>
            <person name="Grichenko O.E."/>
            <person name="Gostincar C."/>
            <person name="Volpe R.P."/>
            <person name="Klimenkova P."/>
            <person name="Gaidamakova E.K."/>
            <person name="Zhou C.E."/>
            <person name="Stewart B.J."/>
            <person name="Lyman M.G."/>
            <person name="Malfatti S.A."/>
            <person name="Rubinfeld B."/>
            <person name="Courtot M."/>
            <person name="Singh J."/>
            <person name="Dalgard C.L."/>
            <person name="Hamilton T."/>
            <person name="Frey K.G."/>
            <person name="Gunde-Cimerman N."/>
            <person name="Dugan L."/>
            <person name="Daly M.J."/>
        </authorList>
    </citation>
    <scope>NUCLEOTIDE SEQUENCE [LARGE SCALE GENOMIC DNA]</scope>
    <source>
        <strain evidence="2 3">MD1149</strain>
    </source>
</reference>
<feature type="region of interest" description="Disordered" evidence="1">
    <location>
        <begin position="17"/>
        <end position="40"/>
    </location>
</feature>
<dbReference type="EMBL" id="PJQD01000025">
    <property type="protein sequence ID" value="POY74353.1"/>
    <property type="molecule type" value="Genomic_DNA"/>
</dbReference>
<feature type="compositionally biased region" description="Low complexity" evidence="1">
    <location>
        <begin position="1288"/>
        <end position="1298"/>
    </location>
</feature>
<evidence type="ECO:0000313" key="3">
    <source>
        <dbReference type="Proteomes" id="UP000237144"/>
    </source>
</evidence>
<feature type="region of interest" description="Disordered" evidence="1">
    <location>
        <begin position="565"/>
        <end position="588"/>
    </location>
</feature>
<feature type="region of interest" description="Disordered" evidence="1">
    <location>
        <begin position="1356"/>
        <end position="1376"/>
    </location>
</feature>
<feature type="region of interest" description="Disordered" evidence="1">
    <location>
        <begin position="392"/>
        <end position="424"/>
    </location>
</feature>
<feature type="region of interest" description="Disordered" evidence="1">
    <location>
        <begin position="872"/>
        <end position="944"/>
    </location>
</feature>
<comment type="caution">
    <text evidence="2">The sequence shown here is derived from an EMBL/GenBank/DDBJ whole genome shotgun (WGS) entry which is preliminary data.</text>
</comment>
<feature type="compositionally biased region" description="Low complexity" evidence="1">
    <location>
        <begin position="412"/>
        <end position="424"/>
    </location>
</feature>
<feature type="compositionally biased region" description="Pro residues" evidence="1">
    <location>
        <begin position="714"/>
        <end position="725"/>
    </location>
</feature>
<feature type="compositionally biased region" description="Low complexity" evidence="1">
    <location>
        <begin position="280"/>
        <end position="293"/>
    </location>
</feature>